<dbReference type="GO" id="GO:0005524">
    <property type="term" value="F:ATP binding"/>
    <property type="evidence" value="ECO:0007669"/>
    <property type="project" value="InterPro"/>
</dbReference>
<keyword evidence="3" id="KW-0378">Hydrolase</keyword>
<dbReference type="InterPro" id="IPR001650">
    <property type="entry name" value="Helicase_C-like"/>
</dbReference>
<dbReference type="PROSITE" id="PS00092">
    <property type="entry name" value="N6_MTASE"/>
    <property type="match status" value="1"/>
</dbReference>
<evidence type="ECO:0000259" key="2">
    <source>
        <dbReference type="PROSITE" id="PS51192"/>
    </source>
</evidence>
<feature type="region of interest" description="Disordered" evidence="1">
    <location>
        <begin position="705"/>
        <end position="743"/>
    </location>
</feature>
<dbReference type="InterPro" id="IPR014001">
    <property type="entry name" value="Helicase_ATP-bd"/>
</dbReference>
<sequence length="1690" mass="186694">MCPVGRARVKVTGYMYRHVVPLTFAPSAEQSDLELEFPLEALLGEFDRLADSVRMKGNYFEQLVAHYLKAEPLWADQLGAVWLWKDWPGRNGLPDTGIDIVAEIQGGGLLAVQAKFYAAGHKMQKGDLDSFFEALGREPFTEGLVIDTTVGDWSANAAEALKNRSKPVRRIGREDLRHSLIDWSSYELLKPEAAPALHERKTLRAHQHDAIRAVIEGLPADGGADRGKLIMACGTGKTFTALKLAERWTEERAGGAATVLFMVPSLALLQQTLDEWSREKDPELGFRAFAVGSDTNIGRRKNDDLTSVMMEDLGAPATTNGKRLAELLGDTDEQHDGLTVVFSTYQSIEAVAEAQRIRGDEFDLVICDEAHRTTGVTLTNEDESHFVKIHDNDFIAATKRVYMTATPRIFAPEVKNAAKQRDAELVSMDDEALYGEVLYRIGFDEAVSKGLLTDYKVVVLGISEDDIIEGLQKDLSVGGHELQITDIAKLVGCYNALAKRNAGEVAEGFGSDMSPMRRAVAFAKDIKTSENVAHDFEVLANGYLRNLLNDDPTDDLAVQAMHVDGTMNATQRGERLDWLKAAPEQDELGKPVARVLTNARCLSEGVDVPSLDAVLFLSPRKSQVDVVQAVGRVMRRAEGKRLGYIVLPIAIPAGISPEEALNDNERYKVVWQVLQALRAHDERLDAAIQRAQVTGNLPEQVLIERVSLTKPKPRKDSPFEAPTDPPTDTEPSAGSGSPTHVQPMLPGLIDSAAAWKDSVFAKLVAKVGDRMYWDDWAGDIGQIAQRFIALITAHINAEGNDRAPFEAFVKALRATVTPSIGEPEAIELLAQHLITKPVFEAMFPEGSFTNDNPVSVSMERVLETFHENAAFEKEREPLDAFYASVTSRIRGLDSVTAKQRMLVTLYDKFFSKAFPKLADAMGIVFTPVEVVDYILRSADAALAQHFGKHLSDEGVNILEPFVGTGTFLTRLAQTGLIKPQDLARKYQHELFANEIVLLSYYIAAVNIESVFRECVDQAVAAGELPEGTMLPDDGFPGISLTDTFAMDERASELALSVFPENTARVEAQRATPIDVIVMNPPYRAGQSSANEGAQNAKYSLIDGRIAATYAKESSGANKNGLYDSYYRALRWATDRLRPEGGVIAFVSNSGFIDGGTADGVRKTWGGEFSDVIVYNLRGNQRVKNWQAEGGKVFGEGSQTGVAITILVKTADHAGPARIHYADVGDYLSREEKIDRLVAERSIEGTAYDVVTPNEAGDWINQRDERFGTWTPIGDKATKRRAETTAVFREFSNGVKTNRDAWAFNFSEPELRSNIRTHVDHLNAERERVWAAIAAGDDRAPERILSADSTRGAWSRPNVADLKRNRATVIDVNGFRSAQYRPFTKQHMYLDGHAKLTEMLYRIPAMWPTAAHENLAIAVGTDQRKATLPHVVTAIPSLDYSGASQLFPRYTWATIGPEAGGFDFASLAEGAADVVDGYRRVDNITDATLDRYRAAVGEALPAEDTAAKDEIFYSVYALLHHPTYRETFAADLQKMLPRIPVVKGFADYARIGRELADLHVDYETVAPADLGEQITSIDPPTDPYELYRIDKLAWVSRKDHTAIRYNAHLTITGIPLKESEYKVGGRSPLEWVLDRYKVTVDKASGIVNDPNAWLREHENPRYVVDLIRSLVTVSLETQRLIAELPTFEVIE</sequence>
<dbReference type="GO" id="GO:0005829">
    <property type="term" value="C:cytosol"/>
    <property type="evidence" value="ECO:0007669"/>
    <property type="project" value="TreeGrafter"/>
</dbReference>
<dbReference type="GO" id="GO:0004386">
    <property type="term" value="F:helicase activity"/>
    <property type="evidence" value="ECO:0007669"/>
    <property type="project" value="UniProtKB-KW"/>
</dbReference>
<dbReference type="SMART" id="SM00487">
    <property type="entry name" value="DEXDc"/>
    <property type="match status" value="1"/>
</dbReference>
<dbReference type="CDD" id="cd22333">
    <property type="entry name" value="LlaBIII_nuclease-like"/>
    <property type="match status" value="1"/>
</dbReference>
<dbReference type="PANTHER" id="PTHR47396">
    <property type="entry name" value="TYPE I RESTRICTION ENZYME ECOKI R PROTEIN"/>
    <property type="match status" value="1"/>
</dbReference>
<dbReference type="GO" id="GO:0003677">
    <property type="term" value="F:DNA binding"/>
    <property type="evidence" value="ECO:0007669"/>
    <property type="project" value="InterPro"/>
</dbReference>
<comment type="caution">
    <text evidence="3">The sequence shown here is derived from an EMBL/GenBank/DDBJ whole genome shotgun (WGS) entry which is preliminary data.</text>
</comment>
<evidence type="ECO:0000313" key="3">
    <source>
        <dbReference type="EMBL" id="TFU33255.1"/>
    </source>
</evidence>
<dbReference type="InterPro" id="IPR006935">
    <property type="entry name" value="Helicase/UvrB_N"/>
</dbReference>
<dbReference type="GO" id="GO:0016787">
    <property type="term" value="F:hydrolase activity"/>
    <property type="evidence" value="ECO:0007669"/>
    <property type="project" value="InterPro"/>
</dbReference>
<dbReference type="Gene3D" id="3.40.50.150">
    <property type="entry name" value="Vaccinia Virus protein VP39"/>
    <property type="match status" value="1"/>
</dbReference>
<keyword evidence="3" id="KW-0347">Helicase</keyword>
<dbReference type="InterPro" id="IPR002052">
    <property type="entry name" value="DNA_methylase_N6_adenine_CS"/>
</dbReference>
<dbReference type="Gene3D" id="3.40.50.300">
    <property type="entry name" value="P-loop containing nucleotide triphosphate hydrolases"/>
    <property type="match status" value="2"/>
</dbReference>
<dbReference type="Gene3D" id="3.40.1350.10">
    <property type="match status" value="1"/>
</dbReference>
<feature type="compositionally biased region" description="Polar residues" evidence="1">
    <location>
        <begin position="730"/>
        <end position="740"/>
    </location>
</feature>
<evidence type="ECO:0000313" key="4">
    <source>
        <dbReference type="Proteomes" id="UP000298358"/>
    </source>
</evidence>
<dbReference type="OrthoDB" id="9776021at2"/>
<dbReference type="Proteomes" id="UP000298358">
    <property type="component" value="Unassembled WGS sequence"/>
</dbReference>
<dbReference type="InterPro" id="IPR027417">
    <property type="entry name" value="P-loop_NTPase"/>
</dbReference>
<dbReference type="Pfam" id="PF22240">
    <property type="entry name" value="ISP_coupler"/>
    <property type="match status" value="1"/>
</dbReference>
<protein>
    <submittedName>
        <fullName evidence="3">DEAD/DEAH box helicase</fullName>
    </submittedName>
</protein>
<dbReference type="InterPro" id="IPR050742">
    <property type="entry name" value="Helicase_Restrict-Modif_Enz"/>
</dbReference>
<dbReference type="EMBL" id="SPQB01000011">
    <property type="protein sequence ID" value="TFU33255.1"/>
    <property type="molecule type" value="Genomic_DNA"/>
</dbReference>
<dbReference type="PANTHER" id="PTHR47396:SF1">
    <property type="entry name" value="ATP-DEPENDENT HELICASE IRC3-RELATED"/>
    <property type="match status" value="1"/>
</dbReference>
<dbReference type="PROSITE" id="PS51192">
    <property type="entry name" value="HELICASE_ATP_BIND_1"/>
    <property type="match status" value="1"/>
</dbReference>
<accession>A0A4Y9FV90</accession>
<organism evidence="3 4">
    <name type="scientific">Microbacterium paludicola</name>
    <dbReference type="NCBI Taxonomy" id="300019"/>
    <lineage>
        <taxon>Bacteria</taxon>
        <taxon>Bacillati</taxon>
        <taxon>Actinomycetota</taxon>
        <taxon>Actinomycetes</taxon>
        <taxon>Micrococcales</taxon>
        <taxon>Microbacteriaceae</taxon>
        <taxon>Microbacterium</taxon>
    </lineage>
</organism>
<keyword evidence="3" id="KW-0067">ATP-binding</keyword>
<dbReference type="InterPro" id="IPR011856">
    <property type="entry name" value="tRNA_endonuc-like_dom_sf"/>
</dbReference>
<dbReference type="InterPro" id="IPR041635">
    <property type="entry name" value="Type_ISP_LLaBIII_C"/>
</dbReference>
<proteinExistence type="predicted"/>
<dbReference type="PRINTS" id="PR00507">
    <property type="entry name" value="N12N6MTFRASE"/>
</dbReference>
<keyword evidence="4" id="KW-1185">Reference proteome</keyword>
<gene>
    <name evidence="3" type="ORF">E4U02_06590</name>
</gene>
<evidence type="ECO:0000256" key="1">
    <source>
        <dbReference type="SAM" id="MobiDB-lite"/>
    </source>
</evidence>
<dbReference type="Pfam" id="PF04851">
    <property type="entry name" value="ResIII"/>
    <property type="match status" value="1"/>
</dbReference>
<dbReference type="SUPFAM" id="SSF53335">
    <property type="entry name" value="S-adenosyl-L-methionine-dependent methyltransferases"/>
    <property type="match status" value="1"/>
</dbReference>
<dbReference type="GO" id="GO:0008168">
    <property type="term" value="F:methyltransferase activity"/>
    <property type="evidence" value="ECO:0007669"/>
    <property type="project" value="InterPro"/>
</dbReference>
<feature type="domain" description="Helicase ATP-binding" evidence="2">
    <location>
        <begin position="218"/>
        <end position="425"/>
    </location>
</feature>
<dbReference type="GO" id="GO:0032259">
    <property type="term" value="P:methylation"/>
    <property type="evidence" value="ECO:0007669"/>
    <property type="project" value="InterPro"/>
</dbReference>
<dbReference type="SUPFAM" id="SSF52540">
    <property type="entry name" value="P-loop containing nucleoside triphosphate hydrolases"/>
    <property type="match status" value="1"/>
</dbReference>
<reference evidence="3 4" key="1">
    <citation type="submission" date="2019-03" db="EMBL/GenBank/DDBJ databases">
        <title>Diversity of the mouse oral microbiome.</title>
        <authorList>
            <person name="Joseph S."/>
            <person name="Aduse-Opoku J."/>
            <person name="Curtis M."/>
            <person name="Wade W."/>
            <person name="Hashim A."/>
        </authorList>
    </citation>
    <scope>NUCLEOTIDE SEQUENCE [LARGE SCALE GENOMIC DNA]</scope>
    <source>
        <strain evidence="3 4">P1012</strain>
    </source>
</reference>
<dbReference type="Pfam" id="PF18135">
    <property type="entry name" value="Type_ISP_C"/>
    <property type="match status" value="1"/>
</dbReference>
<dbReference type="CDD" id="cd18785">
    <property type="entry name" value="SF2_C"/>
    <property type="match status" value="1"/>
</dbReference>
<dbReference type="SMART" id="SM00490">
    <property type="entry name" value="HELICc"/>
    <property type="match status" value="1"/>
</dbReference>
<dbReference type="InterPro" id="IPR029063">
    <property type="entry name" value="SAM-dependent_MTases_sf"/>
</dbReference>
<dbReference type="InterPro" id="IPR053980">
    <property type="entry name" value="ISP_coupler"/>
</dbReference>
<keyword evidence="3" id="KW-0547">Nucleotide-binding</keyword>
<dbReference type="InterPro" id="IPR039442">
    <property type="entry name" value="Mrr-like_dom"/>
</dbReference>
<dbReference type="Pfam" id="PF00271">
    <property type="entry name" value="Helicase_C"/>
    <property type="match status" value="1"/>
</dbReference>
<dbReference type="Pfam" id="PF13156">
    <property type="entry name" value="Mrr_cat_2"/>
    <property type="match status" value="1"/>
</dbReference>
<name>A0A4Y9FV90_9MICO</name>